<dbReference type="EMBL" id="CAADRA010004092">
    <property type="protein sequence ID" value="VFT84398.1"/>
    <property type="molecule type" value="Genomic_DNA"/>
</dbReference>
<dbReference type="EMBL" id="VJMH01004080">
    <property type="protein sequence ID" value="KAF0703869.1"/>
    <property type="molecule type" value="Genomic_DNA"/>
</dbReference>
<sequence>MLNRSRHNILVPGRSPRLRIGFKHSWGVIPISGLCRIRVTSNGKTKAFDVDVLTMTLGKVQAIAESAFNLESGTYAFKRQGVNIETVADFGVTWNAVVRQWDTLK</sequence>
<keyword evidence="3" id="KW-1185">Reference proteome</keyword>
<evidence type="ECO:0000313" key="2">
    <source>
        <dbReference type="EMBL" id="VFT84398.1"/>
    </source>
</evidence>
<reference evidence="2 3" key="1">
    <citation type="submission" date="2019-03" db="EMBL/GenBank/DDBJ databases">
        <authorList>
            <person name="Gaulin E."/>
            <person name="Dumas B."/>
        </authorList>
    </citation>
    <scope>NUCLEOTIDE SEQUENCE [LARGE SCALE GENOMIC DNA]</scope>
    <source>
        <strain evidence="2">CBS 568.67</strain>
    </source>
</reference>
<gene>
    <name evidence="2" type="primary">Aste57867_7488</name>
    <name evidence="1" type="ORF">As57867_007462</name>
    <name evidence="2" type="ORF">ASTE57867_7488</name>
</gene>
<accession>A0A485KID8</accession>
<evidence type="ECO:0000313" key="1">
    <source>
        <dbReference type="EMBL" id="KAF0703869.1"/>
    </source>
</evidence>
<protein>
    <submittedName>
        <fullName evidence="2">Aste57867_7488 protein</fullName>
    </submittedName>
</protein>
<organism evidence="2 3">
    <name type="scientific">Aphanomyces stellatus</name>
    <dbReference type="NCBI Taxonomy" id="120398"/>
    <lineage>
        <taxon>Eukaryota</taxon>
        <taxon>Sar</taxon>
        <taxon>Stramenopiles</taxon>
        <taxon>Oomycota</taxon>
        <taxon>Saprolegniomycetes</taxon>
        <taxon>Saprolegniales</taxon>
        <taxon>Verrucalvaceae</taxon>
        <taxon>Aphanomyces</taxon>
    </lineage>
</organism>
<dbReference type="Proteomes" id="UP000332933">
    <property type="component" value="Unassembled WGS sequence"/>
</dbReference>
<evidence type="ECO:0000313" key="3">
    <source>
        <dbReference type="Proteomes" id="UP000332933"/>
    </source>
</evidence>
<name>A0A485KID8_9STRA</name>
<reference evidence="1" key="2">
    <citation type="submission" date="2019-06" db="EMBL/GenBank/DDBJ databases">
        <title>Genomics analysis of Aphanomyces spp. identifies a new class of oomycete effector associated with host adaptation.</title>
        <authorList>
            <person name="Gaulin E."/>
        </authorList>
    </citation>
    <scope>NUCLEOTIDE SEQUENCE</scope>
    <source>
        <strain evidence="1">CBS 578.67</strain>
    </source>
</reference>
<dbReference type="AlphaFoldDB" id="A0A485KID8"/>
<proteinExistence type="predicted"/>